<gene>
    <name evidence="1" type="ORF">ACFSPV_32815</name>
</gene>
<dbReference type="PRINTS" id="PR00394">
    <property type="entry name" value="RHSPROTEIN"/>
</dbReference>
<dbReference type="NCBIfam" id="TIGR03696">
    <property type="entry name" value="Rhs_assc_core"/>
    <property type="match status" value="1"/>
</dbReference>
<reference evidence="2" key="1">
    <citation type="journal article" date="2019" name="Int. J. Syst. Evol. Microbiol.">
        <title>The Global Catalogue of Microorganisms (GCM) 10K type strain sequencing project: providing services to taxonomists for standard genome sequencing and annotation.</title>
        <authorList>
            <consortium name="The Broad Institute Genomics Platform"/>
            <consortium name="The Broad Institute Genome Sequencing Center for Infectious Disease"/>
            <person name="Wu L."/>
            <person name="Ma J."/>
        </authorList>
    </citation>
    <scope>NUCLEOTIDE SEQUENCE [LARGE SCALE GENOMIC DNA]</scope>
    <source>
        <strain evidence="2">CCUG 62793</strain>
    </source>
</reference>
<dbReference type="Gene3D" id="2.180.10.10">
    <property type="entry name" value="RHS repeat-associated core"/>
    <property type="match status" value="1"/>
</dbReference>
<dbReference type="InterPro" id="IPR050708">
    <property type="entry name" value="T6SS_VgrG/RHS"/>
</dbReference>
<sequence length="203" mass="22794">FQGQYFDGETGLHYNRFRYYDPVVGRFVHQDPIGLFGGNNFYSYGPSALNFLDPLGLRTGNSTALGKAITGKDNWPRRRAHHILPSEAYDDPKRTGSSMLRALQGCGKFNLDGKGNGIMLPAKKNSATTRSAHSGYHSDYNEAIMQELDHIAATYPCPNDQGKAVQRLQQKLHESLRKGNLELHFKNGLQPGDWHSLIKTFRK</sequence>
<dbReference type="PANTHER" id="PTHR32305">
    <property type="match status" value="1"/>
</dbReference>
<dbReference type="PANTHER" id="PTHR32305:SF15">
    <property type="entry name" value="PROTEIN RHSA-RELATED"/>
    <property type="match status" value="1"/>
</dbReference>
<dbReference type="InterPro" id="IPR022385">
    <property type="entry name" value="Rhs_assc_core"/>
</dbReference>
<dbReference type="Proteomes" id="UP001597287">
    <property type="component" value="Unassembled WGS sequence"/>
</dbReference>
<dbReference type="InterPro" id="IPR032871">
    <property type="entry name" value="AHH_dom_containing"/>
</dbReference>
<dbReference type="Pfam" id="PF14412">
    <property type="entry name" value="AHH"/>
    <property type="match status" value="1"/>
</dbReference>
<comment type="caution">
    <text evidence="1">The sequence shown here is derived from an EMBL/GenBank/DDBJ whole genome shotgun (WGS) entry which is preliminary data.</text>
</comment>
<organism evidence="1 2">
    <name type="scientific">Delftia deserti</name>
    <dbReference type="NCBI Taxonomy" id="1651218"/>
    <lineage>
        <taxon>Bacteria</taxon>
        <taxon>Pseudomonadati</taxon>
        <taxon>Pseudomonadota</taxon>
        <taxon>Betaproteobacteria</taxon>
        <taxon>Burkholderiales</taxon>
        <taxon>Comamonadaceae</taxon>
        <taxon>Delftia</taxon>
    </lineage>
</organism>
<dbReference type="RefSeq" id="WP_386849682.1">
    <property type="nucleotide sequence ID" value="NZ_JBHUIG010000056.1"/>
</dbReference>
<evidence type="ECO:0000313" key="1">
    <source>
        <dbReference type="EMBL" id="MFD2323476.1"/>
    </source>
</evidence>
<keyword evidence="2" id="KW-1185">Reference proteome</keyword>
<evidence type="ECO:0000313" key="2">
    <source>
        <dbReference type="Proteomes" id="UP001597287"/>
    </source>
</evidence>
<dbReference type="EMBL" id="JBHUIG010000056">
    <property type="protein sequence ID" value="MFD2323476.1"/>
    <property type="molecule type" value="Genomic_DNA"/>
</dbReference>
<feature type="non-terminal residue" evidence="1">
    <location>
        <position position="1"/>
    </location>
</feature>
<name>A0ABW5F0V3_9BURK</name>
<protein>
    <submittedName>
        <fullName evidence="1">RHS repeat-associated core domain-containing protein</fullName>
    </submittedName>
</protein>
<accession>A0ABW5F0V3</accession>
<proteinExistence type="predicted"/>